<dbReference type="EMBL" id="CADCTB010000182">
    <property type="protein sequence ID" value="CAA9265049.1"/>
    <property type="molecule type" value="Genomic_DNA"/>
</dbReference>
<dbReference type="InterPro" id="IPR022485">
    <property type="entry name" value="SHCHC_synthase_MenH"/>
</dbReference>
<dbReference type="UniPathway" id="UPA00079"/>
<comment type="catalytic activity">
    <reaction evidence="3">
        <text>5-enolpyruvoyl-6-hydroxy-2-succinyl-cyclohex-3-ene-1-carboxylate = (1R,6R)-6-hydroxy-2-succinyl-cyclohexa-2,4-diene-1-carboxylate + pyruvate</text>
        <dbReference type="Rhea" id="RHEA:25597"/>
        <dbReference type="ChEBI" id="CHEBI:15361"/>
        <dbReference type="ChEBI" id="CHEBI:58689"/>
        <dbReference type="ChEBI" id="CHEBI:58818"/>
        <dbReference type="EC" id="4.2.99.20"/>
    </reaction>
</comment>
<evidence type="ECO:0000256" key="2">
    <source>
        <dbReference type="ARBA" id="ARBA00023239"/>
    </source>
</evidence>
<evidence type="ECO:0000313" key="5">
    <source>
        <dbReference type="EMBL" id="CAA9265049.1"/>
    </source>
</evidence>
<keyword evidence="2 3" id="KW-0456">Lyase</keyword>
<comment type="function">
    <text evidence="3">Catalyzes a proton abstraction reaction that results in 2,5-elimination of pyruvate from 2-succinyl-5-enolpyruvyl-6-hydroxy-3-cyclohexene-1-carboxylate (SEPHCHC) and the formation of 2-succinyl-6-hydroxy-2,4-cyclohexadiene-1-carboxylate (SHCHC).</text>
</comment>
<dbReference type="Pfam" id="PF12697">
    <property type="entry name" value="Abhydrolase_6"/>
    <property type="match status" value="1"/>
</dbReference>
<reference evidence="5" key="1">
    <citation type="submission" date="2020-02" db="EMBL/GenBank/DDBJ databases">
        <authorList>
            <person name="Meier V. D."/>
        </authorList>
    </citation>
    <scope>NUCLEOTIDE SEQUENCE</scope>
    <source>
        <strain evidence="5">AVDCRST_MAG10</strain>
    </source>
</reference>
<evidence type="ECO:0000256" key="3">
    <source>
        <dbReference type="HAMAP-Rule" id="MF_01660"/>
    </source>
</evidence>
<gene>
    <name evidence="3" type="primary">menH</name>
    <name evidence="5" type="ORF">AVDCRST_MAG10-2996</name>
</gene>
<proteinExistence type="inferred from homology"/>
<comment type="pathway">
    <text evidence="3">Quinol/quinone metabolism; menaquinone biosynthesis.</text>
</comment>
<protein>
    <recommendedName>
        <fullName evidence="3">Putative 2-succinyl-6-hydroxy-2,4-cyclohexadiene-1-carboxylate synthase</fullName>
        <shortName evidence="3">SHCHC synthase</shortName>
        <ecNumber evidence="3">4.2.99.20</ecNumber>
    </recommendedName>
</protein>
<dbReference type="Gene3D" id="3.40.50.1820">
    <property type="entry name" value="alpha/beta hydrolase"/>
    <property type="match status" value="1"/>
</dbReference>
<dbReference type="SUPFAM" id="SSF53474">
    <property type="entry name" value="alpha/beta-Hydrolases"/>
    <property type="match status" value="1"/>
</dbReference>
<dbReference type="InterPro" id="IPR029058">
    <property type="entry name" value="AB_hydrolase_fold"/>
</dbReference>
<dbReference type="GO" id="GO:0070205">
    <property type="term" value="F:2-succinyl-6-hydroxy-2,4-cyclohexadiene-1-carboxylate synthase activity"/>
    <property type="evidence" value="ECO:0007669"/>
    <property type="project" value="UniProtKB-UniRule"/>
</dbReference>
<dbReference type="GO" id="GO:0009234">
    <property type="term" value="P:menaquinone biosynthetic process"/>
    <property type="evidence" value="ECO:0007669"/>
    <property type="project" value="UniProtKB-UniRule"/>
</dbReference>
<dbReference type="PANTHER" id="PTHR42916:SF1">
    <property type="entry name" value="PROTEIN PHYLLO, CHLOROPLASTIC"/>
    <property type="match status" value="1"/>
</dbReference>
<dbReference type="EC" id="4.2.99.20" evidence="3"/>
<dbReference type="InterPro" id="IPR000073">
    <property type="entry name" value="AB_hydrolase_1"/>
</dbReference>
<keyword evidence="1 3" id="KW-0474">Menaquinone biosynthesis</keyword>
<name>A0A6J4J289_9ACTN</name>
<dbReference type="AlphaFoldDB" id="A0A6J4J289"/>
<evidence type="ECO:0000256" key="1">
    <source>
        <dbReference type="ARBA" id="ARBA00022428"/>
    </source>
</evidence>
<comment type="pathway">
    <text evidence="3">Quinol/quinone metabolism; 1,4-dihydroxy-2-naphthoate biosynthesis; 1,4-dihydroxy-2-naphthoate from chorismate: step 3/7.</text>
</comment>
<dbReference type="HAMAP" id="MF_01660">
    <property type="entry name" value="MenH"/>
    <property type="match status" value="1"/>
</dbReference>
<dbReference type="UniPathway" id="UPA01057">
    <property type="reaction ID" value="UER00900"/>
</dbReference>
<evidence type="ECO:0000259" key="4">
    <source>
        <dbReference type="Pfam" id="PF12697"/>
    </source>
</evidence>
<comment type="similarity">
    <text evidence="3">Belongs to the AB hydrolase superfamily. MenH family.</text>
</comment>
<sequence>MAAALHRATDGQGPHRLVLVHGFTQTLRSWDRLAAPLAATFEVVRVDLPGHGGSTAVELSFEETAAAIGEAGGPATYVGYSMGGRLCLRLAVDRPELVRSLVLVGASPGLADDGERAARRAADEALAAEIERTGTAAFLERWLTQALFATLDPQPEDLDARLANTSAGLATALRRLGTGGQEPLWGRLGDLQMPVLAVAGENDVRYTEIAEQMVAGIGANAEVAVAPKAGHAAHLERPEHFRRLVTGFVAAHPTAS</sequence>
<dbReference type="PANTHER" id="PTHR42916">
    <property type="entry name" value="2-SUCCINYL-5-ENOLPYRUVYL-6-HYDROXY-3-CYCLOHEXENE-1-CARBOXYLATE SYNTHASE"/>
    <property type="match status" value="1"/>
</dbReference>
<feature type="domain" description="AB hydrolase-1" evidence="4">
    <location>
        <begin position="17"/>
        <end position="239"/>
    </location>
</feature>
<accession>A0A6J4J289</accession>
<organism evidence="5">
    <name type="scientific">uncultured Acidimicrobiales bacterium</name>
    <dbReference type="NCBI Taxonomy" id="310071"/>
    <lineage>
        <taxon>Bacteria</taxon>
        <taxon>Bacillati</taxon>
        <taxon>Actinomycetota</taxon>
        <taxon>Acidimicrobiia</taxon>
        <taxon>Acidimicrobiales</taxon>
        <taxon>environmental samples</taxon>
    </lineage>
</organism>
<comment type="subunit">
    <text evidence="3">Monomer.</text>
</comment>